<reference evidence="7 8" key="1">
    <citation type="journal article" date="2018" name="BMC Genomics">
        <title>The genome of Naegleria lovaniensis, the basis for a comparative approach to unravel pathogenicity factors of the human pathogenic amoeba N. fowleri.</title>
        <authorList>
            <person name="Liechti N."/>
            <person name="Schurch N."/>
            <person name="Bruggmann R."/>
            <person name="Wittwer M."/>
        </authorList>
    </citation>
    <scope>NUCLEOTIDE SEQUENCE [LARGE SCALE GENOMIC DNA]</scope>
    <source>
        <strain evidence="7 8">ATCC 30569</strain>
    </source>
</reference>
<dbReference type="PROSITE" id="PS50011">
    <property type="entry name" value="PROTEIN_KINASE_DOM"/>
    <property type="match status" value="1"/>
</dbReference>
<dbReference type="PANTHER" id="PTHR43866:SF3">
    <property type="entry name" value="METHYLMALONATE-SEMIALDEHYDE DEHYDROGENASE [ACYLATING], MITOCHONDRIAL"/>
    <property type="match status" value="1"/>
</dbReference>
<dbReference type="EMBL" id="PYSW02000008">
    <property type="protein sequence ID" value="KAG2388962.1"/>
    <property type="molecule type" value="Genomic_DNA"/>
</dbReference>
<evidence type="ECO:0000256" key="2">
    <source>
        <dbReference type="ARBA" id="ARBA00013048"/>
    </source>
</evidence>
<dbReference type="AlphaFoldDB" id="A0AA88KU38"/>
<dbReference type="Gene3D" id="3.40.309.10">
    <property type="entry name" value="Aldehyde Dehydrogenase, Chain A, domain 2"/>
    <property type="match status" value="1"/>
</dbReference>
<dbReference type="InterPro" id="IPR010061">
    <property type="entry name" value="MeMal-semiAld_DH"/>
</dbReference>
<dbReference type="SMART" id="SM00220">
    <property type="entry name" value="S_TKc"/>
    <property type="match status" value="1"/>
</dbReference>
<accession>A0AA88KU38</accession>
<feature type="compositionally biased region" description="Low complexity" evidence="5">
    <location>
        <begin position="721"/>
        <end position="735"/>
    </location>
</feature>
<dbReference type="InterPro" id="IPR016160">
    <property type="entry name" value="Ald_DH_CS_CYS"/>
</dbReference>
<protein>
    <recommendedName>
        <fullName evidence="2">methylmalonate-semialdehyde dehydrogenase (CoA acylating)</fullName>
        <ecNumber evidence="2">1.2.1.27</ecNumber>
    </recommendedName>
</protein>
<dbReference type="GO" id="GO:0005524">
    <property type="term" value="F:ATP binding"/>
    <property type="evidence" value="ECO:0007669"/>
    <property type="project" value="InterPro"/>
</dbReference>
<dbReference type="Gene3D" id="1.10.510.10">
    <property type="entry name" value="Transferase(Phosphotransferase) domain 1"/>
    <property type="match status" value="2"/>
</dbReference>
<dbReference type="InterPro" id="IPR011009">
    <property type="entry name" value="Kinase-like_dom_sf"/>
</dbReference>
<dbReference type="Pfam" id="PF00171">
    <property type="entry name" value="Aldedh"/>
    <property type="match status" value="1"/>
</dbReference>
<keyword evidence="8" id="KW-1185">Reference proteome</keyword>
<sequence length="952" mass="105447">MYKKINTPLLIQKVASVSQKRAFSTKLSTQSVQKVPMIINGERRISKSNEWIEIHNPATNEVIAMVPQSTDAEMAEAVQNSKDAFKEWREWSVSRRVRVLYKLRQMLEDQTPELAKLVTQEQGKTLKDAEGDVFRGIEVVEHACNMAVLQMGDTTENIAKHIDIYSYKQPLGVTAGICPFNFPAMIPLWMFPMAVATGNTMVLKPSERDPSAGVRIVEMALEAGLPKGVVNVIHGKKPTVDFICRNPDIKAISFVGGNTAGEYIFAEGTKHGKRVQANLGAKNHAVVLPDARKEDTINALCGAAFGAAGQRCMALTTAILVGDAKDWVPEIVAKAKGYKVNVGTDPAADLGPLISPQSKTRVESLIASAEQEGAKVVLDGRGIVVKGYERGNFVGPTIVTDVKANMKCYTEEIFGPVMLIMFAKDLDEAIKIINTNPYGNGTAIFTRSGPAARKFQYEVDAGQVGINLPIPVPPPFFSFTGSRASIRGDLNFYGKAAVQFYTQTKTIMSNWREDESGMSFGTVMPTYKKVTSPPVPTEKSQESHQSTEENSVTTEPFQRPVVVVEDACNATTLDLNEQSCQPYSTSTTAASTVPLRVVIKLEDQARSNRVTIDSNNLFMSLMEQVKNSFIELLDQKITMTYFDPSFGDMDIKNDHDVKDCLELFQDSSFETKNKCIKLSVANQSQQLSYHSTSSSNNSSNYPESSESFQNHEMKGSDIDNSFSSQSSSSALPSSSFGLYSEKNDKAQPSSSSRNQGGFGNVYQVVDMKTKKSKALKQLQVDNPSNLNDAFKEALTMAKMSHPNIVQIYDAFIPNITSRVCIEMELMQGSLRSLFIDKKIRLSETMLRQLTQQVCEALDWMFTQHGVLHRDMFALGVTLFQLMSMNTTSVLSQYYEMGGNDIEKFILMKIPQTNPYSSEFVELVANMLNLNPLERIRPKLVISKLMQHHPFSN</sequence>
<feature type="compositionally biased region" description="Low complexity" evidence="5">
    <location>
        <begin position="688"/>
        <end position="707"/>
    </location>
</feature>
<feature type="region of interest" description="Disordered" evidence="5">
    <location>
        <begin position="688"/>
        <end position="758"/>
    </location>
</feature>
<dbReference type="InterPro" id="IPR000719">
    <property type="entry name" value="Prot_kinase_dom"/>
</dbReference>
<dbReference type="GO" id="GO:0006574">
    <property type="term" value="P:L-valine catabolic process"/>
    <property type="evidence" value="ECO:0007669"/>
    <property type="project" value="TreeGrafter"/>
</dbReference>
<evidence type="ECO:0000256" key="1">
    <source>
        <dbReference type="ARBA" id="ARBA00009986"/>
    </source>
</evidence>
<dbReference type="Pfam" id="PF00069">
    <property type="entry name" value="Pkinase"/>
    <property type="match status" value="1"/>
</dbReference>
<dbReference type="NCBIfam" id="TIGR01722">
    <property type="entry name" value="MMSDH"/>
    <property type="match status" value="1"/>
</dbReference>
<evidence type="ECO:0000313" key="8">
    <source>
        <dbReference type="Proteomes" id="UP000816034"/>
    </source>
</evidence>
<feature type="domain" description="Protein kinase" evidence="6">
    <location>
        <begin position="747"/>
        <end position="952"/>
    </location>
</feature>
<dbReference type="PANTHER" id="PTHR43866">
    <property type="entry name" value="MALONATE-SEMIALDEHYDE DEHYDROGENASE"/>
    <property type="match status" value="1"/>
</dbReference>
<evidence type="ECO:0000313" key="7">
    <source>
        <dbReference type="EMBL" id="KAG2388962.1"/>
    </source>
</evidence>
<dbReference type="Proteomes" id="UP000816034">
    <property type="component" value="Unassembled WGS sequence"/>
</dbReference>
<dbReference type="GO" id="GO:0004491">
    <property type="term" value="F:methylmalonate-semialdehyde dehydrogenase (acylating, NAD) activity"/>
    <property type="evidence" value="ECO:0007669"/>
    <property type="project" value="UniProtKB-EC"/>
</dbReference>
<evidence type="ECO:0000256" key="4">
    <source>
        <dbReference type="ARBA" id="ARBA00023027"/>
    </source>
</evidence>
<dbReference type="Gene3D" id="3.40.605.10">
    <property type="entry name" value="Aldehyde Dehydrogenase, Chain A, domain 1"/>
    <property type="match status" value="1"/>
</dbReference>
<proteinExistence type="inferred from homology"/>
<dbReference type="PROSITE" id="PS00070">
    <property type="entry name" value="ALDEHYDE_DEHYDR_CYS"/>
    <property type="match status" value="1"/>
</dbReference>
<dbReference type="CDD" id="cd00180">
    <property type="entry name" value="PKc"/>
    <property type="match status" value="1"/>
</dbReference>
<feature type="region of interest" description="Disordered" evidence="5">
    <location>
        <begin position="529"/>
        <end position="555"/>
    </location>
</feature>
<dbReference type="GeneID" id="68106815"/>
<evidence type="ECO:0000256" key="3">
    <source>
        <dbReference type="ARBA" id="ARBA00023002"/>
    </source>
</evidence>
<dbReference type="FunFam" id="3.40.605.10:FF:000003">
    <property type="entry name" value="Methylmalonate-semialdehyde dehydrogenase [acylating]"/>
    <property type="match status" value="1"/>
</dbReference>
<dbReference type="SUPFAM" id="SSF56112">
    <property type="entry name" value="Protein kinase-like (PK-like)"/>
    <property type="match status" value="1"/>
</dbReference>
<gene>
    <name evidence="7" type="ORF">C9374_014362</name>
</gene>
<comment type="similarity">
    <text evidence="1">Belongs to the aldehyde dehydrogenase family.</text>
</comment>
<dbReference type="FunFam" id="3.40.309.10:FF:000002">
    <property type="entry name" value="Methylmalonate-semialdehyde dehydrogenase (Acylating)"/>
    <property type="match status" value="1"/>
</dbReference>
<dbReference type="InterPro" id="IPR016161">
    <property type="entry name" value="Ald_DH/histidinol_DH"/>
</dbReference>
<dbReference type="EC" id="1.2.1.27" evidence="2"/>
<name>A0AA88KU38_NAELO</name>
<dbReference type="GO" id="GO:0006210">
    <property type="term" value="P:thymine catabolic process"/>
    <property type="evidence" value="ECO:0007669"/>
    <property type="project" value="TreeGrafter"/>
</dbReference>
<dbReference type="InterPro" id="IPR016163">
    <property type="entry name" value="Ald_DH_C"/>
</dbReference>
<evidence type="ECO:0000259" key="6">
    <source>
        <dbReference type="PROSITE" id="PS50011"/>
    </source>
</evidence>
<feature type="compositionally biased region" description="Polar residues" evidence="5">
    <location>
        <begin position="746"/>
        <end position="755"/>
    </location>
</feature>
<dbReference type="CDD" id="cd07085">
    <property type="entry name" value="ALDH_F6_MMSDH"/>
    <property type="match status" value="1"/>
</dbReference>
<comment type="caution">
    <text evidence="7">The sequence shown here is derived from an EMBL/GenBank/DDBJ whole genome shotgun (WGS) entry which is preliminary data.</text>
</comment>
<organism evidence="7 8">
    <name type="scientific">Naegleria lovaniensis</name>
    <name type="common">Amoeba</name>
    <dbReference type="NCBI Taxonomy" id="51637"/>
    <lineage>
        <taxon>Eukaryota</taxon>
        <taxon>Discoba</taxon>
        <taxon>Heterolobosea</taxon>
        <taxon>Tetramitia</taxon>
        <taxon>Eutetramitia</taxon>
        <taxon>Vahlkampfiidae</taxon>
        <taxon>Naegleria</taxon>
    </lineage>
</organism>
<dbReference type="GO" id="GO:0004672">
    <property type="term" value="F:protein kinase activity"/>
    <property type="evidence" value="ECO:0007669"/>
    <property type="project" value="InterPro"/>
</dbReference>
<evidence type="ECO:0000256" key="5">
    <source>
        <dbReference type="SAM" id="MobiDB-lite"/>
    </source>
</evidence>
<keyword evidence="4" id="KW-0520">NAD</keyword>
<dbReference type="InterPro" id="IPR015590">
    <property type="entry name" value="Aldehyde_DH_dom"/>
</dbReference>
<dbReference type="GO" id="GO:0005739">
    <property type="term" value="C:mitochondrion"/>
    <property type="evidence" value="ECO:0007669"/>
    <property type="project" value="TreeGrafter"/>
</dbReference>
<dbReference type="InterPro" id="IPR016162">
    <property type="entry name" value="Ald_DH_N"/>
</dbReference>
<dbReference type="RefSeq" id="XP_044552954.1">
    <property type="nucleotide sequence ID" value="XM_044690341.1"/>
</dbReference>
<dbReference type="SUPFAM" id="SSF53720">
    <property type="entry name" value="ALDH-like"/>
    <property type="match status" value="1"/>
</dbReference>
<keyword evidence="3" id="KW-0560">Oxidoreductase</keyword>